<evidence type="ECO:0000256" key="1">
    <source>
        <dbReference type="SAM" id="MobiDB-lite"/>
    </source>
</evidence>
<feature type="compositionally biased region" description="Polar residues" evidence="1">
    <location>
        <begin position="9"/>
        <end position="23"/>
    </location>
</feature>
<organism evidence="2 3">
    <name type="scientific">Taenia crassiceps</name>
    <dbReference type="NCBI Taxonomy" id="6207"/>
    <lineage>
        <taxon>Eukaryota</taxon>
        <taxon>Metazoa</taxon>
        <taxon>Spiralia</taxon>
        <taxon>Lophotrochozoa</taxon>
        <taxon>Platyhelminthes</taxon>
        <taxon>Cestoda</taxon>
        <taxon>Eucestoda</taxon>
        <taxon>Cyclophyllidea</taxon>
        <taxon>Taeniidae</taxon>
        <taxon>Taenia</taxon>
    </lineage>
</organism>
<dbReference type="Proteomes" id="UP001651158">
    <property type="component" value="Unassembled WGS sequence"/>
</dbReference>
<evidence type="ECO:0000313" key="3">
    <source>
        <dbReference type="Proteomes" id="UP001651158"/>
    </source>
</evidence>
<proteinExistence type="predicted"/>
<gene>
    <name evidence="2" type="ORF">TcWFU_006757</name>
</gene>
<name>A0ABR4Q546_9CEST</name>
<dbReference type="EMBL" id="JAKROA010000011">
    <property type="protein sequence ID" value="KAL5104717.1"/>
    <property type="molecule type" value="Genomic_DNA"/>
</dbReference>
<accession>A0ABR4Q546</accession>
<protein>
    <submittedName>
        <fullName evidence="2">Uncharacterized protein</fullName>
    </submittedName>
</protein>
<reference evidence="2 3" key="1">
    <citation type="journal article" date="2022" name="Front. Cell. Infect. Microbiol.">
        <title>The Genomes of Two Strains of Taenia crassiceps the Animal Model for the Study of Human Cysticercosis.</title>
        <authorList>
            <person name="Bobes R.J."/>
            <person name="Estrada K."/>
            <person name="Rios-Valencia D.G."/>
            <person name="Calderon-Gallegos A."/>
            <person name="de la Torre P."/>
            <person name="Carrero J.C."/>
            <person name="Sanchez-Flores A."/>
            <person name="Laclette J.P."/>
        </authorList>
    </citation>
    <scope>NUCLEOTIDE SEQUENCE [LARGE SCALE GENOMIC DNA]</scope>
    <source>
        <strain evidence="2">WFUcys</strain>
    </source>
</reference>
<keyword evidence="3" id="KW-1185">Reference proteome</keyword>
<comment type="caution">
    <text evidence="2">The sequence shown here is derived from an EMBL/GenBank/DDBJ whole genome shotgun (WGS) entry which is preliminary data.</text>
</comment>
<feature type="region of interest" description="Disordered" evidence="1">
    <location>
        <begin position="1"/>
        <end position="23"/>
    </location>
</feature>
<sequence>MHPPIANGADSQPDSTRQSGPQTLHCNVASQKDSRIGPVTCHPMIVSTSLLKERLTATSPPLPAAAAAAAAAAAPARVTTASSWRWVSTGRGCCQTVGRRWNSSTN</sequence>
<evidence type="ECO:0000313" key="2">
    <source>
        <dbReference type="EMBL" id="KAL5104717.1"/>
    </source>
</evidence>